<proteinExistence type="predicted"/>
<name>A0A9N9D8U9_9GLOM</name>
<sequence length="222" mass="26126">MLTLIKRTKKQLVIKPTQGSWRTRDIGRTICSMIGGKAFMQCAKMLKSLDLIFIEQLLDMQRKQMITWYYLKRVKERSSKGKVPIWFKSIENQMITNFDTREIKQDLQTSSTNKLALIPQRVKVSEDKYKLDWILVNNKENEPDIRRVISKSKEGFRTEKWLVSKEKKDKIKIDKEAITKQNSSWVLDIMQSSLEEIRKNNIDPEIASRREIGRGLYSLGIL</sequence>
<comment type="caution">
    <text evidence="1">The sequence shown here is derived from an EMBL/GenBank/DDBJ whole genome shotgun (WGS) entry which is preliminary data.</text>
</comment>
<reference evidence="1" key="1">
    <citation type="submission" date="2021-06" db="EMBL/GenBank/DDBJ databases">
        <authorList>
            <person name="Kallberg Y."/>
            <person name="Tangrot J."/>
            <person name="Rosling A."/>
        </authorList>
    </citation>
    <scope>NUCLEOTIDE SEQUENCE</scope>
    <source>
        <strain evidence="1">MA453B</strain>
    </source>
</reference>
<keyword evidence="2" id="KW-1185">Reference proteome</keyword>
<dbReference type="Proteomes" id="UP000789405">
    <property type="component" value="Unassembled WGS sequence"/>
</dbReference>
<evidence type="ECO:0000313" key="1">
    <source>
        <dbReference type="EMBL" id="CAG8626732.1"/>
    </source>
</evidence>
<organism evidence="1 2">
    <name type="scientific">Dentiscutata erythropus</name>
    <dbReference type="NCBI Taxonomy" id="1348616"/>
    <lineage>
        <taxon>Eukaryota</taxon>
        <taxon>Fungi</taxon>
        <taxon>Fungi incertae sedis</taxon>
        <taxon>Mucoromycota</taxon>
        <taxon>Glomeromycotina</taxon>
        <taxon>Glomeromycetes</taxon>
        <taxon>Diversisporales</taxon>
        <taxon>Gigasporaceae</taxon>
        <taxon>Dentiscutata</taxon>
    </lineage>
</organism>
<evidence type="ECO:0000313" key="2">
    <source>
        <dbReference type="Proteomes" id="UP000789405"/>
    </source>
</evidence>
<dbReference type="EMBL" id="CAJVPY010004736">
    <property type="protein sequence ID" value="CAG8626732.1"/>
    <property type="molecule type" value="Genomic_DNA"/>
</dbReference>
<dbReference type="AlphaFoldDB" id="A0A9N9D8U9"/>
<accession>A0A9N9D8U9</accession>
<dbReference type="OrthoDB" id="2471064at2759"/>
<gene>
    <name evidence="1" type="ORF">DERYTH_LOCUS8930</name>
</gene>
<protein>
    <submittedName>
        <fullName evidence="1">20358_t:CDS:1</fullName>
    </submittedName>
</protein>